<feature type="domain" description="Heterokaryon incompatibility" evidence="2">
    <location>
        <begin position="85"/>
        <end position="235"/>
    </location>
</feature>
<feature type="non-terminal residue" evidence="3">
    <location>
        <position position="244"/>
    </location>
</feature>
<name>A0A8E2ETZ1_9PEZI</name>
<keyword evidence="4" id="KW-1185">Reference proteome</keyword>
<dbReference type="Pfam" id="PF06985">
    <property type="entry name" value="HET"/>
    <property type="match status" value="1"/>
</dbReference>
<evidence type="ECO:0000256" key="1">
    <source>
        <dbReference type="SAM" id="MobiDB-lite"/>
    </source>
</evidence>
<gene>
    <name evidence="3" type="ORF">AOQ84DRAFT_345646</name>
</gene>
<dbReference type="Proteomes" id="UP000250140">
    <property type="component" value="Unassembled WGS sequence"/>
</dbReference>
<protein>
    <submittedName>
        <fullName evidence="3">HET-domain-containing protein</fullName>
    </submittedName>
</protein>
<dbReference type="PANTHER" id="PTHR24148:SF64">
    <property type="entry name" value="HETEROKARYON INCOMPATIBILITY DOMAIN-CONTAINING PROTEIN"/>
    <property type="match status" value="1"/>
</dbReference>
<dbReference type="EMBL" id="KV750424">
    <property type="protein sequence ID" value="OCL04831.1"/>
    <property type="molecule type" value="Genomic_DNA"/>
</dbReference>
<proteinExistence type="predicted"/>
<feature type="region of interest" description="Disordered" evidence="1">
    <location>
        <begin position="1"/>
        <end position="25"/>
    </location>
</feature>
<organism evidence="3 4">
    <name type="scientific">Glonium stellatum</name>
    <dbReference type="NCBI Taxonomy" id="574774"/>
    <lineage>
        <taxon>Eukaryota</taxon>
        <taxon>Fungi</taxon>
        <taxon>Dikarya</taxon>
        <taxon>Ascomycota</taxon>
        <taxon>Pezizomycotina</taxon>
        <taxon>Dothideomycetes</taxon>
        <taxon>Pleosporomycetidae</taxon>
        <taxon>Gloniales</taxon>
        <taxon>Gloniaceae</taxon>
        <taxon>Glonium</taxon>
    </lineage>
</organism>
<evidence type="ECO:0000313" key="4">
    <source>
        <dbReference type="Proteomes" id="UP000250140"/>
    </source>
</evidence>
<dbReference type="AlphaFoldDB" id="A0A8E2ETZ1"/>
<sequence>MAKGSSAAYQKGVTASQQYQDKRTKAAAREDPIAYSCPASGLAEYRYRPLRSDSHIRVLVLEPGCGGELLRCSLEESDLDSQLQFDALSYCWGDASDTRTITCEGCSVSITKSLYDALLRFRKPDLRLRIWADALCINQEDMAERRQQVQLMRRIYQESEKCLVWLGPHTELDGLAFKLLNIIHDFLENHPSDQDRKALIPGKILGKYSTTPGEWDALSHLFARPWFERVWTLQEIVLPRQALI</sequence>
<dbReference type="OrthoDB" id="2157530at2759"/>
<dbReference type="InterPro" id="IPR052895">
    <property type="entry name" value="HetReg/Transcr_Mod"/>
</dbReference>
<dbReference type="InterPro" id="IPR010730">
    <property type="entry name" value="HET"/>
</dbReference>
<dbReference type="PANTHER" id="PTHR24148">
    <property type="entry name" value="ANKYRIN REPEAT DOMAIN-CONTAINING PROTEIN 39 HOMOLOG-RELATED"/>
    <property type="match status" value="1"/>
</dbReference>
<accession>A0A8E2ETZ1</accession>
<reference evidence="3 4" key="1">
    <citation type="journal article" date="2016" name="Nat. Commun.">
        <title>Ectomycorrhizal ecology is imprinted in the genome of the dominant symbiotic fungus Cenococcum geophilum.</title>
        <authorList>
            <consortium name="DOE Joint Genome Institute"/>
            <person name="Peter M."/>
            <person name="Kohler A."/>
            <person name="Ohm R.A."/>
            <person name="Kuo A."/>
            <person name="Krutzmann J."/>
            <person name="Morin E."/>
            <person name="Arend M."/>
            <person name="Barry K.W."/>
            <person name="Binder M."/>
            <person name="Choi C."/>
            <person name="Clum A."/>
            <person name="Copeland A."/>
            <person name="Grisel N."/>
            <person name="Haridas S."/>
            <person name="Kipfer T."/>
            <person name="LaButti K."/>
            <person name="Lindquist E."/>
            <person name="Lipzen A."/>
            <person name="Maire R."/>
            <person name="Meier B."/>
            <person name="Mihaltcheva S."/>
            <person name="Molinier V."/>
            <person name="Murat C."/>
            <person name="Poggeler S."/>
            <person name="Quandt C.A."/>
            <person name="Sperisen C."/>
            <person name="Tritt A."/>
            <person name="Tisserant E."/>
            <person name="Crous P.W."/>
            <person name="Henrissat B."/>
            <person name="Nehls U."/>
            <person name="Egli S."/>
            <person name="Spatafora J.W."/>
            <person name="Grigoriev I.V."/>
            <person name="Martin F.M."/>
        </authorList>
    </citation>
    <scope>NUCLEOTIDE SEQUENCE [LARGE SCALE GENOMIC DNA]</scope>
    <source>
        <strain evidence="3 4">CBS 207.34</strain>
    </source>
</reference>
<evidence type="ECO:0000259" key="2">
    <source>
        <dbReference type="Pfam" id="PF06985"/>
    </source>
</evidence>
<evidence type="ECO:0000313" key="3">
    <source>
        <dbReference type="EMBL" id="OCL04831.1"/>
    </source>
</evidence>